<evidence type="ECO:0000313" key="2">
    <source>
        <dbReference type="Proteomes" id="UP001551482"/>
    </source>
</evidence>
<keyword evidence="2" id="KW-1185">Reference proteome</keyword>
<dbReference type="RefSeq" id="WP_358349029.1">
    <property type="nucleotide sequence ID" value="NZ_JBEZFP010000007.1"/>
</dbReference>
<reference evidence="1 2" key="1">
    <citation type="submission" date="2024-06" db="EMBL/GenBank/DDBJ databases">
        <title>The Natural Products Discovery Center: Release of the First 8490 Sequenced Strains for Exploring Actinobacteria Biosynthetic Diversity.</title>
        <authorList>
            <person name="Kalkreuter E."/>
            <person name="Kautsar S.A."/>
            <person name="Yang D."/>
            <person name="Bader C.D."/>
            <person name="Teijaro C.N."/>
            <person name="Fluegel L."/>
            <person name="Davis C.M."/>
            <person name="Simpson J.R."/>
            <person name="Lauterbach L."/>
            <person name="Steele A.D."/>
            <person name="Gui C."/>
            <person name="Meng S."/>
            <person name="Li G."/>
            <person name="Viehrig K."/>
            <person name="Ye F."/>
            <person name="Su P."/>
            <person name="Kiefer A.F."/>
            <person name="Nichols A."/>
            <person name="Cepeda A.J."/>
            <person name="Yan W."/>
            <person name="Fan B."/>
            <person name="Jiang Y."/>
            <person name="Adhikari A."/>
            <person name="Zheng C.-J."/>
            <person name="Schuster L."/>
            <person name="Cowan T.M."/>
            <person name="Smanski M.J."/>
            <person name="Chevrette M.G."/>
            <person name="De Carvalho L.P.S."/>
            <person name="Shen B."/>
        </authorList>
    </citation>
    <scope>NUCLEOTIDE SEQUENCE [LARGE SCALE GENOMIC DNA]</scope>
    <source>
        <strain evidence="1 2">NPDC048946</strain>
    </source>
</reference>
<accession>A0ABV3DAG2</accession>
<evidence type="ECO:0000313" key="1">
    <source>
        <dbReference type="EMBL" id="MEU8132730.1"/>
    </source>
</evidence>
<sequence length="146" mass="16694">MSDTSVLETPHADVLREIERLGGVVDRQFAPDDRNVDTPVGPRRIPSAVQAVLSVAWPEHHVLLTDEDDYEVTFPQLVDGDPIADDRAFFVIAYNESTQYYWVIDLDDERPDDPWVHVIDHDLYGGDERFRHAERLSRRLADLVAA</sequence>
<organism evidence="1 2">
    <name type="scientific">Streptodolium elevatio</name>
    <dbReference type="NCBI Taxonomy" id="3157996"/>
    <lineage>
        <taxon>Bacteria</taxon>
        <taxon>Bacillati</taxon>
        <taxon>Actinomycetota</taxon>
        <taxon>Actinomycetes</taxon>
        <taxon>Kitasatosporales</taxon>
        <taxon>Streptomycetaceae</taxon>
        <taxon>Streptodolium</taxon>
    </lineage>
</organism>
<name>A0ABV3DAG2_9ACTN</name>
<gene>
    <name evidence="1" type="ORF">AB0C36_04390</name>
</gene>
<dbReference type="Proteomes" id="UP001551482">
    <property type="component" value="Unassembled WGS sequence"/>
</dbReference>
<comment type="caution">
    <text evidence="1">The sequence shown here is derived from an EMBL/GenBank/DDBJ whole genome shotgun (WGS) entry which is preliminary data.</text>
</comment>
<protein>
    <recommendedName>
        <fullName evidence="3">SMI1/KNR4 family protein</fullName>
    </recommendedName>
</protein>
<dbReference type="EMBL" id="JBEZFP010000007">
    <property type="protein sequence ID" value="MEU8132730.1"/>
    <property type="molecule type" value="Genomic_DNA"/>
</dbReference>
<proteinExistence type="predicted"/>
<evidence type="ECO:0008006" key="3">
    <source>
        <dbReference type="Google" id="ProtNLM"/>
    </source>
</evidence>